<proteinExistence type="inferred from homology"/>
<gene>
    <name evidence="6" type="ORF">HHL08_16465</name>
</gene>
<organism evidence="6 7">
    <name type="scientific">Sphingobium psychrophilum</name>
    <dbReference type="NCBI Taxonomy" id="2728834"/>
    <lineage>
        <taxon>Bacteria</taxon>
        <taxon>Pseudomonadati</taxon>
        <taxon>Pseudomonadota</taxon>
        <taxon>Alphaproteobacteria</taxon>
        <taxon>Sphingomonadales</taxon>
        <taxon>Sphingomonadaceae</taxon>
        <taxon>Sphingobium</taxon>
    </lineage>
</organism>
<evidence type="ECO:0000256" key="4">
    <source>
        <dbReference type="ARBA" id="ARBA00023163"/>
    </source>
</evidence>
<dbReference type="EMBL" id="JABBFV010000013">
    <property type="protein sequence ID" value="NML11723.1"/>
    <property type="molecule type" value="Genomic_DNA"/>
</dbReference>
<dbReference type="RefSeq" id="WP_169574167.1">
    <property type="nucleotide sequence ID" value="NZ_JABBFV010000013.1"/>
</dbReference>
<dbReference type="PANTHER" id="PTHR30427">
    <property type="entry name" value="TRANSCRIPTIONAL ACTIVATOR PROTEIN LYSR"/>
    <property type="match status" value="1"/>
</dbReference>
<dbReference type="SUPFAM" id="SSF53850">
    <property type="entry name" value="Periplasmic binding protein-like II"/>
    <property type="match status" value="1"/>
</dbReference>
<dbReference type="GO" id="GO:0043565">
    <property type="term" value="F:sequence-specific DNA binding"/>
    <property type="evidence" value="ECO:0007669"/>
    <property type="project" value="TreeGrafter"/>
</dbReference>
<dbReference type="InterPro" id="IPR036388">
    <property type="entry name" value="WH-like_DNA-bd_sf"/>
</dbReference>
<evidence type="ECO:0000256" key="2">
    <source>
        <dbReference type="ARBA" id="ARBA00023015"/>
    </source>
</evidence>
<protein>
    <submittedName>
        <fullName evidence="6">LysR family transcriptional regulator</fullName>
    </submittedName>
</protein>
<dbReference type="GO" id="GO:0010628">
    <property type="term" value="P:positive regulation of gene expression"/>
    <property type="evidence" value="ECO:0007669"/>
    <property type="project" value="TreeGrafter"/>
</dbReference>
<evidence type="ECO:0000259" key="5">
    <source>
        <dbReference type="PROSITE" id="PS50931"/>
    </source>
</evidence>
<dbReference type="PANTHER" id="PTHR30427:SF1">
    <property type="entry name" value="TRANSCRIPTIONAL ACTIVATOR PROTEIN LYSR"/>
    <property type="match status" value="1"/>
</dbReference>
<dbReference type="Gene3D" id="1.10.10.10">
    <property type="entry name" value="Winged helix-like DNA-binding domain superfamily/Winged helix DNA-binding domain"/>
    <property type="match status" value="1"/>
</dbReference>
<evidence type="ECO:0000313" key="7">
    <source>
        <dbReference type="Proteomes" id="UP000519023"/>
    </source>
</evidence>
<comment type="caution">
    <text evidence="6">The sequence shown here is derived from an EMBL/GenBank/DDBJ whole genome shotgun (WGS) entry which is preliminary data.</text>
</comment>
<accession>A0A7X9ZT81</accession>
<dbReference type="InterPro" id="IPR005119">
    <property type="entry name" value="LysR_subst-bd"/>
</dbReference>
<name>A0A7X9ZT81_9SPHN</name>
<dbReference type="SUPFAM" id="SSF46785">
    <property type="entry name" value="Winged helix' DNA-binding domain"/>
    <property type="match status" value="1"/>
</dbReference>
<dbReference type="Pfam" id="PF03466">
    <property type="entry name" value="LysR_substrate"/>
    <property type="match status" value="1"/>
</dbReference>
<evidence type="ECO:0000256" key="3">
    <source>
        <dbReference type="ARBA" id="ARBA00023125"/>
    </source>
</evidence>
<dbReference type="AlphaFoldDB" id="A0A7X9ZT81"/>
<evidence type="ECO:0000313" key="6">
    <source>
        <dbReference type="EMBL" id="NML11723.1"/>
    </source>
</evidence>
<dbReference type="InterPro" id="IPR000847">
    <property type="entry name" value="LysR_HTH_N"/>
</dbReference>
<keyword evidence="3" id="KW-0238">DNA-binding</keyword>
<keyword evidence="7" id="KW-1185">Reference proteome</keyword>
<dbReference type="PRINTS" id="PR00039">
    <property type="entry name" value="HTHLYSR"/>
</dbReference>
<sequence>MNLRQLEILHAIITYNTTVAAAKALGMSQPAISNALRRIEDMVGFQLFLRENNRIFPTAEAKMLIADSRPIFEIHKKIETRVKDIRNNRSGQLRIAATPPLAYSVVTRALERFQIPRPQVRAYFEVQYFEEVIESVEMNHSELGFLVNYTDHPGMMSKTIYRGAMVCIMPAANPLSEKAVITPQDIHDQRLIGLLADTRMGQAIRDAFASAGVQYSASIEVRYAMTACRIVQEGMSLAVVDLMTAIPSLRDGLVFRPFAPEIKVSASAIWAANRGLTRLGDAFVNDVQREADAMFGNMNQA</sequence>
<keyword evidence="4" id="KW-0804">Transcription</keyword>
<feature type="domain" description="HTH lysR-type" evidence="5">
    <location>
        <begin position="1"/>
        <end position="58"/>
    </location>
</feature>
<reference evidence="6 7" key="1">
    <citation type="submission" date="2020-04" db="EMBL/GenBank/DDBJ databases">
        <title>Sphingobium sp. AR-3-1 isolated from Arctic soil.</title>
        <authorList>
            <person name="Dahal R.H."/>
            <person name="Chaudhary D.K."/>
        </authorList>
    </citation>
    <scope>NUCLEOTIDE SEQUENCE [LARGE SCALE GENOMIC DNA]</scope>
    <source>
        <strain evidence="6 7">AR-3-1</strain>
    </source>
</reference>
<dbReference type="Pfam" id="PF00126">
    <property type="entry name" value="HTH_1"/>
    <property type="match status" value="1"/>
</dbReference>
<evidence type="ECO:0000256" key="1">
    <source>
        <dbReference type="ARBA" id="ARBA00009437"/>
    </source>
</evidence>
<dbReference type="InterPro" id="IPR036390">
    <property type="entry name" value="WH_DNA-bd_sf"/>
</dbReference>
<comment type="similarity">
    <text evidence="1">Belongs to the LysR transcriptional regulatory family.</text>
</comment>
<dbReference type="GO" id="GO:0003700">
    <property type="term" value="F:DNA-binding transcription factor activity"/>
    <property type="evidence" value="ECO:0007669"/>
    <property type="project" value="InterPro"/>
</dbReference>
<dbReference type="Proteomes" id="UP000519023">
    <property type="component" value="Unassembled WGS sequence"/>
</dbReference>
<keyword evidence="2" id="KW-0805">Transcription regulation</keyword>
<dbReference type="PROSITE" id="PS50931">
    <property type="entry name" value="HTH_LYSR"/>
    <property type="match status" value="1"/>
</dbReference>
<dbReference type="Gene3D" id="3.40.190.290">
    <property type="match status" value="1"/>
</dbReference>